<keyword evidence="4" id="KW-1185">Reference proteome</keyword>
<protein>
    <submittedName>
        <fullName evidence="3">Alpha/beta fold hydrolase</fullName>
    </submittedName>
</protein>
<comment type="caution">
    <text evidence="3">The sequence shown here is derived from an EMBL/GenBank/DDBJ whole genome shotgun (WGS) entry which is preliminary data.</text>
</comment>
<dbReference type="PRINTS" id="PR00412">
    <property type="entry name" value="EPOXHYDRLASE"/>
</dbReference>
<dbReference type="InterPro" id="IPR000639">
    <property type="entry name" value="Epox_hydrolase-like"/>
</dbReference>
<dbReference type="PANTHER" id="PTHR43798:SF31">
    <property type="entry name" value="AB HYDROLASE SUPERFAMILY PROTEIN YCLE"/>
    <property type="match status" value="1"/>
</dbReference>
<dbReference type="PANTHER" id="PTHR43798">
    <property type="entry name" value="MONOACYLGLYCEROL LIPASE"/>
    <property type="match status" value="1"/>
</dbReference>
<dbReference type="Gene3D" id="3.40.50.1820">
    <property type="entry name" value="alpha/beta hydrolase"/>
    <property type="match status" value="1"/>
</dbReference>
<dbReference type="Pfam" id="PF00561">
    <property type="entry name" value="Abhydrolase_1"/>
    <property type="match status" value="1"/>
</dbReference>
<dbReference type="GO" id="GO:0016020">
    <property type="term" value="C:membrane"/>
    <property type="evidence" value="ECO:0007669"/>
    <property type="project" value="TreeGrafter"/>
</dbReference>
<evidence type="ECO:0000313" key="3">
    <source>
        <dbReference type="EMBL" id="MRG61495.1"/>
    </source>
</evidence>
<dbReference type="GO" id="GO:0016787">
    <property type="term" value="F:hydrolase activity"/>
    <property type="evidence" value="ECO:0007669"/>
    <property type="project" value="UniProtKB-KW"/>
</dbReference>
<feature type="domain" description="AB hydrolase-1" evidence="2">
    <location>
        <begin position="32"/>
        <end position="138"/>
    </location>
</feature>
<dbReference type="AlphaFoldDB" id="A0A6I2F7N6"/>
<sequence>MEREMTTYEAVRVPVAGGELAAGDWRADAPGPALLAVHGITANHLAWSLAAETLPGTRVLAPDLRGRGRSSGLPGPYGLVDHADDLARALDARGIDRAVVAGHSMGGFVAVRLAERHPDRVESLVLVDGGLPLEPPPGIPAEEAAKAVLGPALARLSMRFASPEAYVDFWRDHPGVGPYWNDAVEAYVRYDLDGEAPELRSSARPEAIAVNALELDGSAGYAAALAALDVPIEFLRAERGLLDQPEGLYAPGIPEQWALRLPTLRTREVRDVNHYSIIMTAGGLVHVIPVIEAHVAAATAAETSAPPAHVDKEVAS</sequence>
<dbReference type="InterPro" id="IPR050266">
    <property type="entry name" value="AB_hydrolase_sf"/>
</dbReference>
<evidence type="ECO:0000313" key="4">
    <source>
        <dbReference type="Proteomes" id="UP000431080"/>
    </source>
</evidence>
<keyword evidence="1 3" id="KW-0378">Hydrolase</keyword>
<dbReference type="Proteomes" id="UP000431080">
    <property type="component" value="Unassembled WGS sequence"/>
</dbReference>
<dbReference type="EMBL" id="WJIF01000013">
    <property type="protein sequence ID" value="MRG61495.1"/>
    <property type="molecule type" value="Genomic_DNA"/>
</dbReference>
<organism evidence="3 4">
    <name type="scientific">Agromyces agglutinans</name>
    <dbReference type="NCBI Taxonomy" id="2662258"/>
    <lineage>
        <taxon>Bacteria</taxon>
        <taxon>Bacillati</taxon>
        <taxon>Actinomycetota</taxon>
        <taxon>Actinomycetes</taxon>
        <taxon>Micrococcales</taxon>
        <taxon>Microbacteriaceae</taxon>
        <taxon>Agromyces</taxon>
    </lineage>
</organism>
<dbReference type="PRINTS" id="PR00111">
    <property type="entry name" value="ABHYDROLASE"/>
</dbReference>
<evidence type="ECO:0000256" key="1">
    <source>
        <dbReference type="ARBA" id="ARBA00022801"/>
    </source>
</evidence>
<dbReference type="SUPFAM" id="SSF53474">
    <property type="entry name" value="alpha/beta-Hydrolases"/>
    <property type="match status" value="1"/>
</dbReference>
<evidence type="ECO:0000259" key="2">
    <source>
        <dbReference type="Pfam" id="PF00561"/>
    </source>
</evidence>
<dbReference type="InterPro" id="IPR029058">
    <property type="entry name" value="AB_hydrolase_fold"/>
</dbReference>
<dbReference type="InterPro" id="IPR000073">
    <property type="entry name" value="AB_hydrolase_1"/>
</dbReference>
<name>A0A6I2F7N6_9MICO</name>
<accession>A0A6I2F7N6</accession>
<gene>
    <name evidence="3" type="ORF">GE115_16685</name>
</gene>
<proteinExistence type="predicted"/>
<reference evidence="3 4" key="1">
    <citation type="submission" date="2019-10" db="EMBL/GenBank/DDBJ databases">
        <authorList>
            <person name="Nie G."/>
            <person name="Ming H."/>
            <person name="Yi B."/>
        </authorList>
    </citation>
    <scope>NUCLEOTIDE SEQUENCE [LARGE SCALE GENOMIC DNA]</scope>
    <source>
        <strain evidence="3 4">CFH 90414</strain>
    </source>
</reference>